<keyword evidence="2" id="KW-1185">Reference proteome</keyword>
<dbReference type="KEGG" id="ure:UREG_02595"/>
<dbReference type="Proteomes" id="UP000002058">
    <property type="component" value="Unassembled WGS sequence"/>
</dbReference>
<sequence length="327" mass="36101">MVARLRPLPSRESVPGVFKPLKSSSRIHKSRKHAPEALPVTNHRYATRLNAVNVGIFVPNELEKPIRRVSKSLSRCTPGRVRRGSQTCQQLKAKLRAAAQRLEAASAKNPRAKSRECVICFERKKLDRAGESFPYFGTCNHAPEVCAECVKTHVINCLETRVGFLWVQDGPMVDWSKCTCLQCDAVIDLDALMLGLSKEDLAPGIRARLTIYRILKRPSSGPVLRWFDSRARCARHQAAEQGLKKLEGVPGSFLSNPCSSAQPWAKQTSTFVLTTSEKIIVGVLASQHALSGKLSLNPVAVCGTDVKRGSIYGHVSKAKPDKLNEER</sequence>
<dbReference type="GeneID" id="8441967"/>
<reference evidence="2" key="1">
    <citation type="journal article" date="2009" name="Genome Res.">
        <title>Comparative genomic analyses of the human fungal pathogens Coccidioides and their relatives.</title>
        <authorList>
            <person name="Sharpton T.J."/>
            <person name="Stajich J.E."/>
            <person name="Rounsley S.D."/>
            <person name="Gardner M.J."/>
            <person name="Wortman J.R."/>
            <person name="Jordar V.S."/>
            <person name="Maiti R."/>
            <person name="Kodira C.D."/>
            <person name="Neafsey D.E."/>
            <person name="Zeng Q."/>
            <person name="Hung C.-Y."/>
            <person name="McMahan C."/>
            <person name="Muszewska A."/>
            <person name="Grynberg M."/>
            <person name="Mandel M.A."/>
            <person name="Kellner E.M."/>
            <person name="Barker B.M."/>
            <person name="Galgiani J.N."/>
            <person name="Orbach M.J."/>
            <person name="Kirkland T.N."/>
            <person name="Cole G.T."/>
            <person name="Henn M.R."/>
            <person name="Birren B.W."/>
            <person name="Taylor J.W."/>
        </authorList>
    </citation>
    <scope>NUCLEOTIDE SEQUENCE [LARGE SCALE GENOMIC DNA]</scope>
    <source>
        <strain evidence="2">UAMH 1704</strain>
    </source>
</reference>
<dbReference type="HOGENOM" id="CLU_850450_0_0_1"/>
<dbReference type="VEuPathDB" id="FungiDB:UREG_02595"/>
<dbReference type="AlphaFoldDB" id="C4JGT3"/>
<name>C4JGT3_UNCRE</name>
<dbReference type="STRING" id="336963.C4JGT3"/>
<proteinExistence type="predicted"/>
<dbReference type="OrthoDB" id="1431934at2759"/>
<evidence type="ECO:0000313" key="1">
    <source>
        <dbReference type="EMBL" id="EEP77746.1"/>
    </source>
</evidence>
<dbReference type="InParanoid" id="C4JGT3"/>
<protein>
    <submittedName>
        <fullName evidence="1">Uncharacterized protein</fullName>
    </submittedName>
</protein>
<gene>
    <name evidence="1" type="ORF">UREG_02595</name>
</gene>
<dbReference type="eggNOG" id="KOG1812">
    <property type="taxonomic scope" value="Eukaryota"/>
</dbReference>
<organism evidence="1 2">
    <name type="scientific">Uncinocarpus reesii (strain UAMH 1704)</name>
    <dbReference type="NCBI Taxonomy" id="336963"/>
    <lineage>
        <taxon>Eukaryota</taxon>
        <taxon>Fungi</taxon>
        <taxon>Dikarya</taxon>
        <taxon>Ascomycota</taxon>
        <taxon>Pezizomycotina</taxon>
        <taxon>Eurotiomycetes</taxon>
        <taxon>Eurotiomycetidae</taxon>
        <taxon>Onygenales</taxon>
        <taxon>Onygenaceae</taxon>
        <taxon>Uncinocarpus</taxon>
    </lineage>
</organism>
<accession>C4JGT3</accession>
<dbReference type="EMBL" id="CH476615">
    <property type="protein sequence ID" value="EEP77746.1"/>
    <property type="molecule type" value="Genomic_DNA"/>
</dbReference>
<dbReference type="RefSeq" id="XP_002543079.1">
    <property type="nucleotide sequence ID" value="XM_002543033.1"/>
</dbReference>
<evidence type="ECO:0000313" key="2">
    <source>
        <dbReference type="Proteomes" id="UP000002058"/>
    </source>
</evidence>